<evidence type="ECO:0008006" key="5">
    <source>
        <dbReference type="Google" id="ProtNLM"/>
    </source>
</evidence>
<reference evidence="3" key="1">
    <citation type="submission" date="2022-04" db="EMBL/GenBank/DDBJ databases">
        <title>Carnegiea gigantea Genome sequencing and assembly v2.</title>
        <authorList>
            <person name="Copetti D."/>
            <person name="Sanderson M.J."/>
            <person name="Burquez A."/>
            <person name="Wojciechowski M.F."/>
        </authorList>
    </citation>
    <scope>NUCLEOTIDE SEQUENCE</scope>
    <source>
        <strain evidence="3">SGP5-SGP5p</strain>
        <tissue evidence="3">Aerial part</tissue>
    </source>
</reference>
<keyword evidence="4" id="KW-1185">Reference proteome</keyword>
<gene>
    <name evidence="3" type="ORF">Cgig2_019964</name>
</gene>
<dbReference type="AlphaFoldDB" id="A0A9Q1Q9W4"/>
<dbReference type="InterPro" id="IPR036188">
    <property type="entry name" value="FAD/NAD-bd_sf"/>
</dbReference>
<accession>A0A9Q1Q9W4</accession>
<dbReference type="PANTHER" id="PTHR42842:SF3">
    <property type="entry name" value="FAD_NAD(P)-BINDING OXIDOREDUCTASE FAMILY PROTEIN"/>
    <property type="match status" value="1"/>
</dbReference>
<feature type="domain" description="FAD-binding" evidence="1">
    <location>
        <begin position="223"/>
        <end position="260"/>
    </location>
</feature>
<organism evidence="3 4">
    <name type="scientific">Carnegiea gigantea</name>
    <dbReference type="NCBI Taxonomy" id="171969"/>
    <lineage>
        <taxon>Eukaryota</taxon>
        <taxon>Viridiplantae</taxon>
        <taxon>Streptophyta</taxon>
        <taxon>Embryophyta</taxon>
        <taxon>Tracheophyta</taxon>
        <taxon>Spermatophyta</taxon>
        <taxon>Magnoliopsida</taxon>
        <taxon>eudicotyledons</taxon>
        <taxon>Gunneridae</taxon>
        <taxon>Pentapetalae</taxon>
        <taxon>Caryophyllales</taxon>
        <taxon>Cactineae</taxon>
        <taxon>Cactaceae</taxon>
        <taxon>Cactoideae</taxon>
        <taxon>Echinocereeae</taxon>
        <taxon>Carnegiea</taxon>
    </lineage>
</organism>
<dbReference type="InterPro" id="IPR049516">
    <property type="entry name" value="FAD-depend_C"/>
</dbReference>
<dbReference type="InterPro" id="IPR002938">
    <property type="entry name" value="FAD-bd"/>
</dbReference>
<dbReference type="Gene3D" id="3.30.70.2700">
    <property type="match status" value="1"/>
</dbReference>
<dbReference type="Pfam" id="PF01494">
    <property type="entry name" value="FAD_binding_3"/>
    <property type="match status" value="1"/>
</dbReference>
<protein>
    <recommendedName>
        <fullName evidence="5">FAD-binding domain-containing protein</fullName>
    </recommendedName>
</protein>
<feature type="domain" description="FAD-dependent protein C-terminal" evidence="2">
    <location>
        <begin position="417"/>
        <end position="541"/>
    </location>
</feature>
<dbReference type="EMBL" id="JAKOGI010000482">
    <property type="protein sequence ID" value="KAJ8434337.1"/>
    <property type="molecule type" value="Genomic_DNA"/>
</dbReference>
<dbReference type="Gene3D" id="3.50.50.60">
    <property type="entry name" value="FAD/NAD(P)-binding domain"/>
    <property type="match status" value="2"/>
</dbReference>
<comment type="caution">
    <text evidence="3">The sequence shown here is derived from an EMBL/GenBank/DDBJ whole genome shotgun (WGS) entry which is preliminary data.</text>
</comment>
<evidence type="ECO:0000259" key="2">
    <source>
        <dbReference type="Pfam" id="PF21688"/>
    </source>
</evidence>
<evidence type="ECO:0000259" key="1">
    <source>
        <dbReference type="Pfam" id="PF01494"/>
    </source>
</evidence>
<feature type="domain" description="FAD-dependent protein C-terminal" evidence="2">
    <location>
        <begin position="582"/>
        <end position="676"/>
    </location>
</feature>
<dbReference type="SUPFAM" id="SSF51905">
    <property type="entry name" value="FAD/NAD(P)-binding domain"/>
    <property type="match status" value="1"/>
</dbReference>
<evidence type="ECO:0000313" key="3">
    <source>
        <dbReference type="EMBL" id="KAJ8434337.1"/>
    </source>
</evidence>
<dbReference type="Proteomes" id="UP001153076">
    <property type="component" value="Unassembled WGS sequence"/>
</dbReference>
<sequence>MSVLLWSSLTLSSLSPKPLSLLSKPTALPSLSPFKRLYIRCAKRSQRTGRLRYPSEKKKLRQIRKQKLGVKDKCEGFWRLSKLGVDVEKDPGKDFLGVSDALLEQIAKVLEFPVSAMLPAEAFTVVRKSFDARKFLKVPKFVYTVDMDVEKLLRFEPRLWDFISELEPEVGLVEHMPGEKVSGDLIHILRDCKKDQEGSALGESGNGIELGNAYKISSIQKPKVAVVGSGPSGLFAALVLGELGADVTLIERGQPVEQRGRDIGALVVRRIIQSESNFCFGEGGAGTWSDGKLVTRIGKNSDSVQAVLRTLVHFGAPRSILVDGKPHLGTDKLVPLLRRFRQHLQGLGVTIKFGTRVDDLLVEGAVIKGVKVSDVTATLPSCSEDWMYDAVVLAVGHSARDVYQMLLSHNIDLVPKDFAIGLRIEHPQELINSIQYAGLAAEVQRGRGKVPVADYKVANYLGGEGVESSYGSESRGCYSFCMCPGGQVVLSSTNPTELCVNGMSFSRRSSKWANAALVVTVSAKDFQTLDFHGPLAGVGFQYVSRSQTPPSFVNIAVFCYNNEALIFHASVRDLGSLVPVPDAATLERELEQRAATMGGGNFVVPVQVVTDFLESKTSAACVPPSSYRLGVRAASLHELFPAHITKALQESILMFDEELPGFISKEALLHGVETRTSSPVQISRNSTTYESTSLNGLYPVGEGAGYAGGIVSAAVDGMYAGFAVAKNLGLGTSEIESVLGKAQISGFVKY</sequence>
<name>A0A9Q1Q9W4_9CARY</name>
<dbReference type="GO" id="GO:0071949">
    <property type="term" value="F:FAD binding"/>
    <property type="evidence" value="ECO:0007669"/>
    <property type="project" value="InterPro"/>
</dbReference>
<proteinExistence type="predicted"/>
<dbReference type="Pfam" id="PF21688">
    <property type="entry name" value="FAD-depend_C"/>
    <property type="match status" value="2"/>
</dbReference>
<dbReference type="PANTHER" id="PTHR42842">
    <property type="entry name" value="FAD/NAD(P)-BINDING OXIDOREDUCTASE"/>
    <property type="match status" value="1"/>
</dbReference>
<dbReference type="PRINTS" id="PR00419">
    <property type="entry name" value="ADXRDTASE"/>
</dbReference>
<evidence type="ECO:0000313" key="4">
    <source>
        <dbReference type="Proteomes" id="UP001153076"/>
    </source>
</evidence>
<dbReference type="OrthoDB" id="2690153at2759"/>
<dbReference type="InterPro" id="IPR028348">
    <property type="entry name" value="FAD-binding_protein"/>
</dbReference>